<dbReference type="EMBL" id="JBHSQV010000166">
    <property type="protein sequence ID" value="MFC5987583.1"/>
    <property type="molecule type" value="Genomic_DNA"/>
</dbReference>
<evidence type="ECO:0000256" key="1">
    <source>
        <dbReference type="ARBA" id="ARBA00022516"/>
    </source>
</evidence>
<keyword evidence="6 8" id="KW-0443">Lipid metabolism</keyword>
<keyword evidence="3 8" id="KW-0479">Metal-binding</keyword>
<keyword evidence="11" id="KW-1185">Reference proteome</keyword>
<dbReference type="Pfam" id="PF01648">
    <property type="entry name" value="ACPS"/>
    <property type="match status" value="1"/>
</dbReference>
<evidence type="ECO:0000256" key="2">
    <source>
        <dbReference type="ARBA" id="ARBA00022679"/>
    </source>
</evidence>
<dbReference type="InterPro" id="IPR004568">
    <property type="entry name" value="Ppantetheine-prot_Trfase_dom"/>
</dbReference>
<dbReference type="NCBIfam" id="TIGR00556">
    <property type="entry name" value="pantethn_trn"/>
    <property type="match status" value="1"/>
</dbReference>
<organism evidence="10 11">
    <name type="scientific">Marinicrinis lubricantis</name>
    <dbReference type="NCBI Taxonomy" id="2086470"/>
    <lineage>
        <taxon>Bacteria</taxon>
        <taxon>Bacillati</taxon>
        <taxon>Bacillota</taxon>
        <taxon>Bacilli</taxon>
        <taxon>Bacillales</taxon>
        <taxon>Paenibacillaceae</taxon>
    </lineage>
</organism>
<dbReference type="RefSeq" id="WP_379894991.1">
    <property type="nucleotide sequence ID" value="NZ_CBCSCT010000034.1"/>
</dbReference>
<keyword evidence="8" id="KW-0963">Cytoplasm</keyword>
<evidence type="ECO:0000256" key="4">
    <source>
        <dbReference type="ARBA" id="ARBA00022832"/>
    </source>
</evidence>
<keyword evidence="7 8" id="KW-0275">Fatty acid biosynthesis</keyword>
<keyword evidence="2 8" id="KW-0808">Transferase</keyword>
<dbReference type="InterPro" id="IPR008278">
    <property type="entry name" value="4-PPantetheinyl_Trfase_dom"/>
</dbReference>
<evidence type="ECO:0000256" key="3">
    <source>
        <dbReference type="ARBA" id="ARBA00022723"/>
    </source>
</evidence>
<dbReference type="NCBIfam" id="TIGR00516">
    <property type="entry name" value="acpS"/>
    <property type="match status" value="1"/>
</dbReference>
<gene>
    <name evidence="8 10" type="primary">acpS</name>
    <name evidence="10" type="ORF">ACFPXP_14345</name>
</gene>
<comment type="similarity">
    <text evidence="8">Belongs to the P-Pant transferase superfamily. AcpS family.</text>
</comment>
<evidence type="ECO:0000256" key="7">
    <source>
        <dbReference type="ARBA" id="ARBA00023160"/>
    </source>
</evidence>
<comment type="caution">
    <text evidence="10">The sequence shown here is derived from an EMBL/GenBank/DDBJ whole genome shotgun (WGS) entry which is preliminary data.</text>
</comment>
<feature type="domain" description="4'-phosphopantetheinyl transferase" evidence="9">
    <location>
        <begin position="4"/>
        <end position="124"/>
    </location>
</feature>
<reference evidence="11" key="1">
    <citation type="journal article" date="2019" name="Int. J. Syst. Evol. Microbiol.">
        <title>The Global Catalogue of Microorganisms (GCM) 10K type strain sequencing project: providing services to taxonomists for standard genome sequencing and annotation.</title>
        <authorList>
            <consortium name="The Broad Institute Genomics Platform"/>
            <consortium name="The Broad Institute Genome Sequencing Center for Infectious Disease"/>
            <person name="Wu L."/>
            <person name="Ma J."/>
        </authorList>
    </citation>
    <scope>NUCLEOTIDE SEQUENCE [LARGE SCALE GENOMIC DNA]</scope>
    <source>
        <strain evidence="11">CCM 8749</strain>
    </source>
</reference>
<dbReference type="InterPro" id="IPR037143">
    <property type="entry name" value="4-PPantetheinyl_Trfase_dom_sf"/>
</dbReference>
<proteinExistence type="inferred from homology"/>
<comment type="subcellular location">
    <subcellularLocation>
        <location evidence="8">Cytoplasm</location>
    </subcellularLocation>
</comment>
<evidence type="ECO:0000256" key="8">
    <source>
        <dbReference type="HAMAP-Rule" id="MF_00101"/>
    </source>
</evidence>
<keyword evidence="5 8" id="KW-0460">Magnesium</keyword>
<dbReference type="GO" id="GO:0008897">
    <property type="term" value="F:holo-[acyl-carrier-protein] synthase activity"/>
    <property type="evidence" value="ECO:0007669"/>
    <property type="project" value="UniProtKB-EC"/>
</dbReference>
<dbReference type="HAMAP" id="MF_00101">
    <property type="entry name" value="AcpS"/>
    <property type="match status" value="1"/>
</dbReference>
<dbReference type="Gene3D" id="3.90.470.20">
    <property type="entry name" value="4'-phosphopantetheinyl transferase domain"/>
    <property type="match status" value="1"/>
</dbReference>
<dbReference type="Proteomes" id="UP001596250">
    <property type="component" value="Unassembled WGS sequence"/>
</dbReference>
<dbReference type="InterPro" id="IPR002582">
    <property type="entry name" value="ACPS"/>
</dbReference>
<keyword evidence="4 8" id="KW-0276">Fatty acid metabolism</keyword>
<evidence type="ECO:0000256" key="5">
    <source>
        <dbReference type="ARBA" id="ARBA00022842"/>
    </source>
</evidence>
<comment type="cofactor">
    <cofactor evidence="8">
        <name>Mg(2+)</name>
        <dbReference type="ChEBI" id="CHEBI:18420"/>
    </cofactor>
</comment>
<keyword evidence="1 8" id="KW-0444">Lipid biosynthesis</keyword>
<accession>A0ABW1IRW9</accession>
<feature type="binding site" evidence="8">
    <location>
        <position position="61"/>
    </location>
    <ligand>
        <name>Mg(2+)</name>
        <dbReference type="ChEBI" id="CHEBI:18420"/>
    </ligand>
</feature>
<comment type="catalytic activity">
    <reaction evidence="8">
        <text>apo-[ACP] + CoA = holo-[ACP] + adenosine 3',5'-bisphosphate + H(+)</text>
        <dbReference type="Rhea" id="RHEA:12068"/>
        <dbReference type="Rhea" id="RHEA-COMP:9685"/>
        <dbReference type="Rhea" id="RHEA-COMP:9690"/>
        <dbReference type="ChEBI" id="CHEBI:15378"/>
        <dbReference type="ChEBI" id="CHEBI:29999"/>
        <dbReference type="ChEBI" id="CHEBI:57287"/>
        <dbReference type="ChEBI" id="CHEBI:58343"/>
        <dbReference type="ChEBI" id="CHEBI:64479"/>
        <dbReference type="EC" id="2.7.8.7"/>
    </reaction>
</comment>
<protein>
    <recommendedName>
        <fullName evidence="8">Holo-[acyl-carrier-protein] synthase</fullName>
        <shortName evidence="8">Holo-ACP synthase</shortName>
        <ecNumber evidence="8">2.7.8.7</ecNumber>
    </recommendedName>
    <alternativeName>
        <fullName evidence="8">4'-phosphopantetheinyl transferase AcpS</fullName>
    </alternativeName>
</protein>
<evidence type="ECO:0000313" key="11">
    <source>
        <dbReference type="Proteomes" id="UP001596250"/>
    </source>
</evidence>
<comment type="function">
    <text evidence="8">Transfers the 4'-phosphopantetheine moiety from coenzyme A to a Ser of acyl-carrier-protein.</text>
</comment>
<dbReference type="EC" id="2.7.8.7" evidence="8"/>
<feature type="binding site" evidence="8">
    <location>
        <position position="8"/>
    </location>
    <ligand>
        <name>Mg(2+)</name>
        <dbReference type="ChEBI" id="CHEBI:18420"/>
    </ligand>
</feature>
<sequence length="129" mass="14134">MIHGIGCDILEISRIRRIVSGTHGPSFLRKVLTEREQELYEVMGSETRKVEYAAGRFAAKESVSKALGCGICGKLGLKDIEIVPDSAGKPLCRITERSRLELGLNASFVIHLSISHSEEHVVAYAVVEV</sequence>
<evidence type="ECO:0000313" key="10">
    <source>
        <dbReference type="EMBL" id="MFC5987583.1"/>
    </source>
</evidence>
<evidence type="ECO:0000259" key="9">
    <source>
        <dbReference type="Pfam" id="PF01648"/>
    </source>
</evidence>
<evidence type="ECO:0000256" key="6">
    <source>
        <dbReference type="ARBA" id="ARBA00023098"/>
    </source>
</evidence>
<dbReference type="SUPFAM" id="SSF56214">
    <property type="entry name" value="4'-phosphopantetheinyl transferase"/>
    <property type="match status" value="1"/>
</dbReference>
<name>A0ABW1IRW9_9BACL</name>